<reference evidence="2" key="1">
    <citation type="submission" date="2011-07" db="EMBL/GenBank/DDBJ databases">
        <title>The complete genome of Cyclobacterium marinum DSM 745.</title>
        <authorList>
            <person name="Lucas S."/>
            <person name="Han J."/>
            <person name="Lapidus A."/>
            <person name="Bruce D."/>
            <person name="Goodwin L."/>
            <person name="Pitluck S."/>
            <person name="Peters L."/>
            <person name="Kyrpides N."/>
            <person name="Mavromatis K."/>
            <person name="Ivanova N."/>
            <person name="Ovchinnikova G."/>
            <person name="Chertkov O."/>
            <person name="Detter J.C."/>
            <person name="Tapia R."/>
            <person name="Han C."/>
            <person name="Land M."/>
            <person name="Hauser L."/>
            <person name="Markowitz V."/>
            <person name="Cheng J.-F."/>
            <person name="Hugenholtz P."/>
            <person name="Woyke T."/>
            <person name="Wu D."/>
            <person name="Tindall B."/>
            <person name="Schuetze A."/>
            <person name="Brambilla E."/>
            <person name="Klenk H.-P."/>
            <person name="Eisen J.A."/>
        </authorList>
    </citation>
    <scope>NUCLEOTIDE SEQUENCE [LARGE SCALE GENOMIC DNA]</scope>
    <source>
        <strain evidence="2">ATCC 25205 / DSM 745 / LMG 13164 / NCIMB 1802</strain>
    </source>
</reference>
<dbReference type="OrthoDB" id="1091634at2"/>
<dbReference type="Proteomes" id="UP000001635">
    <property type="component" value="Chromosome"/>
</dbReference>
<dbReference type="HOGENOM" id="CLU_1085196_0_0_10"/>
<dbReference type="PROSITE" id="PS51257">
    <property type="entry name" value="PROKAR_LIPOPROTEIN"/>
    <property type="match status" value="1"/>
</dbReference>
<keyword evidence="2" id="KW-1185">Reference proteome</keyword>
<dbReference type="GO" id="GO:0016788">
    <property type="term" value="F:hydrolase activity, acting on ester bonds"/>
    <property type="evidence" value="ECO:0007669"/>
    <property type="project" value="UniProtKB-ARBA"/>
</dbReference>
<dbReference type="RefSeq" id="WP_014019727.1">
    <property type="nucleotide sequence ID" value="NC_015914.1"/>
</dbReference>
<dbReference type="Gene3D" id="3.40.50.1110">
    <property type="entry name" value="SGNH hydrolase"/>
    <property type="match status" value="1"/>
</dbReference>
<evidence type="ECO:0000313" key="2">
    <source>
        <dbReference type="Proteomes" id="UP000001635"/>
    </source>
</evidence>
<name>G0IUP0_CYCMS</name>
<organism evidence="1 2">
    <name type="scientific">Cyclobacterium marinum (strain ATCC 25205 / DSM 745 / LMG 13164 / NCIMB 1802)</name>
    <name type="common">Flectobacillus marinus</name>
    <dbReference type="NCBI Taxonomy" id="880070"/>
    <lineage>
        <taxon>Bacteria</taxon>
        <taxon>Pseudomonadati</taxon>
        <taxon>Bacteroidota</taxon>
        <taxon>Cytophagia</taxon>
        <taxon>Cytophagales</taxon>
        <taxon>Cyclobacteriaceae</taxon>
        <taxon>Cyclobacterium</taxon>
    </lineage>
</organism>
<protein>
    <recommendedName>
        <fullName evidence="3">Lipolytic protein G-D-S-L family</fullName>
    </recommendedName>
</protein>
<gene>
    <name evidence="1" type="ordered locus">Cycma_1678</name>
</gene>
<dbReference type="EMBL" id="CP002955">
    <property type="protein sequence ID" value="AEL25432.1"/>
    <property type="molecule type" value="Genomic_DNA"/>
</dbReference>
<evidence type="ECO:0000313" key="1">
    <source>
        <dbReference type="EMBL" id="AEL25432.1"/>
    </source>
</evidence>
<dbReference type="eggNOG" id="COG2755">
    <property type="taxonomic scope" value="Bacteria"/>
</dbReference>
<accession>G0IUP0</accession>
<dbReference type="InterPro" id="IPR036514">
    <property type="entry name" value="SGNH_hydro_sf"/>
</dbReference>
<sequence>MRSLLLGLILVIVSCETSEKPLPSQRILVIGNSITIHPPDSSIGWNANWGMAASGPDQDYFSLLKADLQKHTAELDMIRENVYPFERGFETIDYDQYEHLKVFQADIIIIRLGENIQDEEIANWNLAEALEEFAFYLGREDTKYIVTTTFWPRPLVNEQLIHVANKNLWKVVDISDLGSDPDNMAIGKFENQAVASHPNDQGMKGISAALARAVRDLE</sequence>
<evidence type="ECO:0008006" key="3">
    <source>
        <dbReference type="Google" id="ProtNLM"/>
    </source>
</evidence>
<dbReference type="SUPFAM" id="SSF52266">
    <property type="entry name" value="SGNH hydrolase"/>
    <property type="match status" value="1"/>
</dbReference>
<dbReference type="AlphaFoldDB" id="G0IUP0"/>
<dbReference type="KEGG" id="cmr:Cycma_1678"/>
<proteinExistence type="predicted"/>
<dbReference type="STRING" id="880070.Cycma_1678"/>